<proteinExistence type="predicted"/>
<reference evidence="6" key="1">
    <citation type="submission" date="2017-03" db="EMBL/GenBank/DDBJ databases">
        <authorList>
            <consortium name="AG Boll"/>
        </authorList>
    </citation>
    <scope>NUCLEOTIDE SEQUENCE [LARGE SCALE GENOMIC DNA]</scope>
    <source>
        <strain evidence="6">Chol</strain>
    </source>
</reference>
<gene>
    <name evidence="6" type="ORF">SDENCHOL_10795</name>
</gene>
<dbReference type="PANTHER" id="PTHR37418">
    <property type="entry name" value="3-KETO-5-AMINOHEXANOATE CLEAVAGE ENZYME-RELATED"/>
    <property type="match status" value="1"/>
</dbReference>
<evidence type="ECO:0008006" key="8">
    <source>
        <dbReference type="Google" id="ProtNLM"/>
    </source>
</evidence>
<dbReference type="InterPro" id="IPR008567">
    <property type="entry name" value="BKACE"/>
</dbReference>
<evidence type="ECO:0000256" key="2">
    <source>
        <dbReference type="ARBA" id="ARBA00022679"/>
    </source>
</evidence>
<feature type="region of interest" description="Disordered" evidence="5">
    <location>
        <begin position="286"/>
        <end position="305"/>
    </location>
</feature>
<keyword evidence="4" id="KW-0862">Zinc</keyword>
<evidence type="ECO:0000256" key="4">
    <source>
        <dbReference type="ARBA" id="ARBA00022833"/>
    </source>
</evidence>
<keyword evidence="7" id="KW-1185">Reference proteome</keyword>
<keyword evidence="2" id="KW-0808">Transferase</keyword>
<dbReference type="RefSeq" id="WP_083522894.1">
    <property type="nucleotide sequence ID" value="NZ_LFZK01000002.1"/>
</dbReference>
<organism evidence="6 7">
    <name type="scientific">Sterolibacterium denitrificans</name>
    <dbReference type="NCBI Taxonomy" id="157592"/>
    <lineage>
        <taxon>Bacteria</taxon>
        <taxon>Pseudomonadati</taxon>
        <taxon>Pseudomonadota</taxon>
        <taxon>Betaproteobacteria</taxon>
        <taxon>Nitrosomonadales</taxon>
        <taxon>Sterolibacteriaceae</taxon>
        <taxon>Sterolibacterium</taxon>
    </lineage>
</organism>
<dbReference type="InterPro" id="IPR013785">
    <property type="entry name" value="Aldolase_TIM"/>
</dbReference>
<dbReference type="PANTHER" id="PTHR37418:SF2">
    <property type="entry name" value="3-KETO-5-AMINOHEXANOATE CLEAVAGE ENZYME"/>
    <property type="match status" value="1"/>
</dbReference>
<keyword evidence="3" id="KW-0479">Metal-binding</keyword>
<evidence type="ECO:0000256" key="5">
    <source>
        <dbReference type="SAM" id="MobiDB-lite"/>
    </source>
</evidence>
<protein>
    <recommendedName>
        <fullName evidence="8">3-keto-5-aminohexanoate cleavage protein</fullName>
    </recommendedName>
</protein>
<sequence length="305" mass="32925">MNEVILNFAPTGMLPGKSETPHVPLSVSEIVEDVLRANEIGITMAHLHARDEISGVPTSRAEVFASIIEGIRAYAPELILCVTCSGRHANTFEQRSAVLRLDGSAKPDMGSLTLSSLNFSHQASINAPDMIQALAQLMLARGILPELEAFDPGMINYARYLEKKGLLKPPHYFNLIAGNIASAQADLLHIGVMLRELPPDAFWSLGGIGNAQLDMNLLGIAAGGGIRVGLEDNIWFDPERTRLASNADCLKRMHDIIRALGKQVMPAATLRRQLGLLPGNGQYGRLAEGATDFPPPDCNSTTSRD</sequence>
<dbReference type="Pfam" id="PF05853">
    <property type="entry name" value="BKACE"/>
    <property type="match status" value="1"/>
</dbReference>
<comment type="cofactor">
    <cofactor evidence="1">
        <name>Zn(2+)</name>
        <dbReference type="ChEBI" id="CHEBI:29105"/>
    </cofactor>
</comment>
<evidence type="ECO:0000313" key="7">
    <source>
        <dbReference type="Proteomes" id="UP000242886"/>
    </source>
</evidence>
<dbReference type="AlphaFoldDB" id="A0A7Z7HRM8"/>
<accession>A0A7Z7HRM8</accession>
<dbReference type="Gene3D" id="3.20.20.70">
    <property type="entry name" value="Aldolase class I"/>
    <property type="match status" value="1"/>
</dbReference>
<dbReference type="OrthoDB" id="9155960at2"/>
<dbReference type="GO" id="GO:0046872">
    <property type="term" value="F:metal ion binding"/>
    <property type="evidence" value="ECO:0007669"/>
    <property type="project" value="UniProtKB-KW"/>
</dbReference>
<evidence type="ECO:0000256" key="3">
    <source>
        <dbReference type="ARBA" id="ARBA00022723"/>
    </source>
</evidence>
<dbReference type="GO" id="GO:0043720">
    <property type="term" value="F:3-keto-5-aminohexanoate cleavage activity"/>
    <property type="evidence" value="ECO:0007669"/>
    <property type="project" value="InterPro"/>
</dbReference>
<evidence type="ECO:0000256" key="1">
    <source>
        <dbReference type="ARBA" id="ARBA00001947"/>
    </source>
</evidence>
<dbReference type="Proteomes" id="UP000242886">
    <property type="component" value="Chromosome SDENCHOL"/>
</dbReference>
<dbReference type="EMBL" id="LT837803">
    <property type="protein sequence ID" value="SMB23216.1"/>
    <property type="molecule type" value="Genomic_DNA"/>
</dbReference>
<name>A0A7Z7HRM8_9PROT</name>
<evidence type="ECO:0000313" key="6">
    <source>
        <dbReference type="EMBL" id="SMB23216.1"/>
    </source>
</evidence>